<dbReference type="OrthoDB" id="5892231at2"/>
<dbReference type="HOGENOM" id="CLU_2702102_0_0_6"/>
<dbReference type="Proteomes" id="UP000026923">
    <property type="component" value="Unassembled WGS sequence"/>
</dbReference>
<dbReference type="AlphaFoldDB" id="A0A061JNG6"/>
<proteinExistence type="predicted"/>
<dbReference type="EMBL" id="AMCZ02000024">
    <property type="protein sequence ID" value="EWC40173.1"/>
    <property type="molecule type" value="Genomic_DNA"/>
</dbReference>
<reference evidence="1 2" key="1">
    <citation type="journal article" date="2013" name="Genome Announc.">
        <title>Draft Genome of the Nitrogen-Fixing Bacterium Pseudomonas stutzeri Strain KOS6 Isolated from Industrial Hydrocarbon Sludge.</title>
        <authorList>
            <person name="Grigoryeva T.V."/>
            <person name="Laikov A.V."/>
            <person name="Naumova R.P."/>
            <person name="Manolov A.I."/>
            <person name="Larin A.K."/>
            <person name="Karpova I.Y."/>
            <person name="Semashko T.A."/>
            <person name="Alexeev D.G."/>
            <person name="Kostryukova E.S."/>
            <person name="Muller R."/>
            <person name="Govorun V.M."/>
        </authorList>
    </citation>
    <scope>NUCLEOTIDE SEQUENCE [LARGE SCALE GENOMIC DNA]</scope>
    <source>
        <strain evidence="1 2">KOS6</strain>
    </source>
</reference>
<sequence length="79" mass="8927">MPITIPSVPEKLCRKCGELWPADTEFFYRQAAKSDGLGSVCKACYAETPSVTARNRNKAGRISSEWERLFQEEVRHAHA</sequence>
<organism evidence="1 2">
    <name type="scientific">Stutzerimonas stutzeri KOS6</name>
    <dbReference type="NCBI Taxonomy" id="1218352"/>
    <lineage>
        <taxon>Bacteria</taxon>
        <taxon>Pseudomonadati</taxon>
        <taxon>Pseudomonadota</taxon>
        <taxon>Gammaproteobacteria</taxon>
        <taxon>Pseudomonadales</taxon>
        <taxon>Pseudomonadaceae</taxon>
        <taxon>Stutzerimonas</taxon>
    </lineage>
</organism>
<name>A0A061JNG6_STUST</name>
<protein>
    <submittedName>
        <fullName evidence="1">Uncharacterized protein</fullName>
    </submittedName>
</protein>
<comment type="caution">
    <text evidence="1">The sequence shown here is derived from an EMBL/GenBank/DDBJ whole genome shotgun (WGS) entry which is preliminary data.</text>
</comment>
<accession>A0A061JNG6</accession>
<evidence type="ECO:0000313" key="1">
    <source>
        <dbReference type="EMBL" id="EWC40173.1"/>
    </source>
</evidence>
<gene>
    <name evidence="1" type="ORF">B597_016485</name>
</gene>
<dbReference type="RefSeq" id="WP_003294398.1">
    <property type="nucleotide sequence ID" value="NZ_KK020676.1"/>
</dbReference>
<evidence type="ECO:0000313" key="2">
    <source>
        <dbReference type="Proteomes" id="UP000026923"/>
    </source>
</evidence>